<gene>
    <name evidence="7" type="ORF">NYF23_04340</name>
</gene>
<dbReference type="InterPro" id="IPR001647">
    <property type="entry name" value="HTH_TetR"/>
</dbReference>
<evidence type="ECO:0000256" key="2">
    <source>
        <dbReference type="ARBA" id="ARBA00023125"/>
    </source>
</evidence>
<feature type="domain" description="HTH tetR-type" evidence="6">
    <location>
        <begin position="24"/>
        <end position="84"/>
    </location>
</feature>
<evidence type="ECO:0000313" key="8">
    <source>
        <dbReference type="Proteomes" id="UP001059934"/>
    </source>
</evidence>
<keyword evidence="8" id="KW-1185">Reference proteome</keyword>
<sequence length="220" mass="24910">MQIAEGIPIPEDRRGNSLQAQKARATRDKIIHAVVSIIKESGLSAASASAITARAGITWGAVQHHFGGKNEILQAILERAYRVYLERINSPALHRGDLGARIDCYIDIIWMHYKSDLYFAFQEILMAHRDTEMALDLHNFRPAEASALNLEWLENFFHKNEQNQQTISQAIRFAHRFLAGFAVDCTLAPKMPFEQQHLASLKGLLRAQLVDQNNRIEIPN</sequence>
<accession>A0ABY5TPS6</accession>
<dbReference type="Proteomes" id="UP001059934">
    <property type="component" value="Chromosome"/>
</dbReference>
<evidence type="ECO:0000259" key="6">
    <source>
        <dbReference type="PROSITE" id="PS50977"/>
    </source>
</evidence>
<keyword evidence="1" id="KW-0805">Transcription regulation</keyword>
<dbReference type="PANTHER" id="PTHR47506">
    <property type="entry name" value="TRANSCRIPTIONAL REGULATORY PROTEIN"/>
    <property type="match status" value="1"/>
</dbReference>
<name>A0ABY5TPS6_9GAMM</name>
<evidence type="ECO:0000313" key="7">
    <source>
        <dbReference type="EMBL" id="UVW35843.1"/>
    </source>
</evidence>
<dbReference type="Gene3D" id="1.10.357.10">
    <property type="entry name" value="Tetracycline Repressor, domain 2"/>
    <property type="match status" value="1"/>
</dbReference>
<evidence type="ECO:0000256" key="5">
    <source>
        <dbReference type="SAM" id="MobiDB-lite"/>
    </source>
</evidence>
<dbReference type="EMBL" id="CP103416">
    <property type="protein sequence ID" value="UVW35843.1"/>
    <property type="molecule type" value="Genomic_DNA"/>
</dbReference>
<dbReference type="InterPro" id="IPR009057">
    <property type="entry name" value="Homeodomain-like_sf"/>
</dbReference>
<protein>
    <submittedName>
        <fullName evidence="7">TetR family transcriptional regulator</fullName>
    </submittedName>
</protein>
<proteinExistence type="predicted"/>
<evidence type="ECO:0000256" key="1">
    <source>
        <dbReference type="ARBA" id="ARBA00023015"/>
    </source>
</evidence>
<dbReference type="SUPFAM" id="SSF46689">
    <property type="entry name" value="Homeodomain-like"/>
    <property type="match status" value="1"/>
</dbReference>
<evidence type="ECO:0000256" key="3">
    <source>
        <dbReference type="ARBA" id="ARBA00023163"/>
    </source>
</evidence>
<feature type="region of interest" description="Disordered" evidence="5">
    <location>
        <begin position="1"/>
        <end position="20"/>
    </location>
</feature>
<dbReference type="PANTHER" id="PTHR47506:SF6">
    <property type="entry name" value="HTH-TYPE TRANSCRIPTIONAL REPRESSOR NEMR"/>
    <property type="match status" value="1"/>
</dbReference>
<feature type="DNA-binding region" description="H-T-H motif" evidence="4">
    <location>
        <begin position="47"/>
        <end position="66"/>
    </location>
</feature>
<dbReference type="Pfam" id="PF00440">
    <property type="entry name" value="TetR_N"/>
    <property type="match status" value="1"/>
</dbReference>
<keyword evidence="3" id="KW-0804">Transcription</keyword>
<organism evidence="7 8">
    <name type="scientific">SAR92 clade bacterium H455</name>
    <dbReference type="NCBI Taxonomy" id="2974818"/>
    <lineage>
        <taxon>Bacteria</taxon>
        <taxon>Pseudomonadati</taxon>
        <taxon>Pseudomonadota</taxon>
        <taxon>Gammaproteobacteria</taxon>
        <taxon>Cellvibrionales</taxon>
        <taxon>Porticoccaceae</taxon>
        <taxon>SAR92 clade</taxon>
    </lineage>
</organism>
<evidence type="ECO:0000256" key="4">
    <source>
        <dbReference type="PROSITE-ProRule" id="PRU00335"/>
    </source>
</evidence>
<dbReference type="PRINTS" id="PR00455">
    <property type="entry name" value="HTHTETR"/>
</dbReference>
<reference evidence="7" key="1">
    <citation type="submission" date="2022-08" db="EMBL/GenBank/DDBJ databases">
        <title>Catabolic pathway analysis in culturable SAR92 clade bacteria reveals their overlooked roles in DMSP degradation in coastal seas.</title>
        <authorList>
            <person name="He X."/>
            <person name="Zhang X."/>
            <person name="Zhang Y."/>
        </authorList>
    </citation>
    <scope>NUCLEOTIDE SEQUENCE</scope>
    <source>
        <strain evidence="7">H455</strain>
    </source>
</reference>
<keyword evidence="2 4" id="KW-0238">DNA-binding</keyword>
<dbReference type="PROSITE" id="PS50977">
    <property type="entry name" value="HTH_TETR_2"/>
    <property type="match status" value="1"/>
</dbReference>